<evidence type="ECO:0000256" key="2">
    <source>
        <dbReference type="ARBA" id="ARBA00023002"/>
    </source>
</evidence>
<comment type="caution">
    <text evidence="6">The sequence shown here is derived from an EMBL/GenBank/DDBJ whole genome shotgun (WGS) entry which is preliminary data.</text>
</comment>
<dbReference type="InterPro" id="IPR036291">
    <property type="entry name" value="NAD(P)-bd_dom_sf"/>
</dbReference>
<dbReference type="GO" id="GO:0006740">
    <property type="term" value="P:NADPH regeneration"/>
    <property type="evidence" value="ECO:0007669"/>
    <property type="project" value="TreeGrafter"/>
</dbReference>
<dbReference type="GO" id="GO:0016491">
    <property type="term" value="F:oxidoreductase activity"/>
    <property type="evidence" value="ECO:0007669"/>
    <property type="project" value="UniProtKB-KW"/>
</dbReference>
<keyword evidence="2" id="KW-0560">Oxidoreductase</keyword>
<accession>A0A210PU79</accession>
<dbReference type="GO" id="GO:0005737">
    <property type="term" value="C:cytoplasm"/>
    <property type="evidence" value="ECO:0007669"/>
    <property type="project" value="TreeGrafter"/>
</dbReference>
<dbReference type="GO" id="GO:0000166">
    <property type="term" value="F:nucleotide binding"/>
    <property type="evidence" value="ECO:0007669"/>
    <property type="project" value="InterPro"/>
</dbReference>
<feature type="chain" id="PRO_5012125950" evidence="3">
    <location>
        <begin position="21"/>
        <end position="340"/>
    </location>
</feature>
<name>A0A210PU79_MIZYE</name>
<organism evidence="6 7">
    <name type="scientific">Mizuhopecten yessoensis</name>
    <name type="common">Japanese scallop</name>
    <name type="synonym">Patinopecten yessoensis</name>
    <dbReference type="NCBI Taxonomy" id="6573"/>
    <lineage>
        <taxon>Eukaryota</taxon>
        <taxon>Metazoa</taxon>
        <taxon>Spiralia</taxon>
        <taxon>Lophotrochozoa</taxon>
        <taxon>Mollusca</taxon>
        <taxon>Bivalvia</taxon>
        <taxon>Autobranchia</taxon>
        <taxon>Pteriomorphia</taxon>
        <taxon>Pectinida</taxon>
        <taxon>Pectinoidea</taxon>
        <taxon>Pectinidae</taxon>
        <taxon>Mizuhopecten</taxon>
    </lineage>
</organism>
<feature type="domain" description="GFO/IDH/MocA-like oxidoreductase" evidence="5">
    <location>
        <begin position="135"/>
        <end position="254"/>
    </location>
</feature>
<dbReference type="EMBL" id="NEDP02005489">
    <property type="protein sequence ID" value="OWF40067.1"/>
    <property type="molecule type" value="Genomic_DNA"/>
</dbReference>
<feature type="signal peptide" evidence="3">
    <location>
        <begin position="1"/>
        <end position="20"/>
    </location>
</feature>
<dbReference type="Pfam" id="PF22725">
    <property type="entry name" value="GFO_IDH_MocA_C3"/>
    <property type="match status" value="1"/>
</dbReference>
<gene>
    <name evidence="6" type="ORF">KP79_PYT02289</name>
</gene>
<dbReference type="PANTHER" id="PTHR42840:SF3">
    <property type="entry name" value="BINDING ROSSMANN FOLD OXIDOREDUCTASE, PUTATIVE (AFU_ORTHOLOGUE AFUA_2G10240)-RELATED"/>
    <property type="match status" value="1"/>
</dbReference>
<reference evidence="6 7" key="1">
    <citation type="journal article" date="2017" name="Nat. Ecol. Evol.">
        <title>Scallop genome provides insights into evolution of bilaterian karyotype and development.</title>
        <authorList>
            <person name="Wang S."/>
            <person name="Zhang J."/>
            <person name="Jiao W."/>
            <person name="Li J."/>
            <person name="Xun X."/>
            <person name="Sun Y."/>
            <person name="Guo X."/>
            <person name="Huan P."/>
            <person name="Dong B."/>
            <person name="Zhang L."/>
            <person name="Hu X."/>
            <person name="Sun X."/>
            <person name="Wang J."/>
            <person name="Zhao C."/>
            <person name="Wang Y."/>
            <person name="Wang D."/>
            <person name="Huang X."/>
            <person name="Wang R."/>
            <person name="Lv J."/>
            <person name="Li Y."/>
            <person name="Zhang Z."/>
            <person name="Liu B."/>
            <person name="Lu W."/>
            <person name="Hui Y."/>
            <person name="Liang J."/>
            <person name="Zhou Z."/>
            <person name="Hou R."/>
            <person name="Li X."/>
            <person name="Liu Y."/>
            <person name="Li H."/>
            <person name="Ning X."/>
            <person name="Lin Y."/>
            <person name="Zhao L."/>
            <person name="Xing Q."/>
            <person name="Dou J."/>
            <person name="Li Y."/>
            <person name="Mao J."/>
            <person name="Guo H."/>
            <person name="Dou H."/>
            <person name="Li T."/>
            <person name="Mu C."/>
            <person name="Jiang W."/>
            <person name="Fu Q."/>
            <person name="Fu X."/>
            <person name="Miao Y."/>
            <person name="Liu J."/>
            <person name="Yu Q."/>
            <person name="Li R."/>
            <person name="Liao H."/>
            <person name="Li X."/>
            <person name="Kong Y."/>
            <person name="Jiang Z."/>
            <person name="Chourrout D."/>
            <person name="Li R."/>
            <person name="Bao Z."/>
        </authorList>
    </citation>
    <scope>NUCLEOTIDE SEQUENCE [LARGE SCALE GENOMIC DNA]</scope>
    <source>
        <strain evidence="6 7">PY_sf001</strain>
    </source>
</reference>
<dbReference type="OrthoDB" id="64915at2759"/>
<keyword evidence="3" id="KW-0732">Signal</keyword>
<dbReference type="Pfam" id="PF01408">
    <property type="entry name" value="GFO_IDH_MocA"/>
    <property type="match status" value="1"/>
</dbReference>
<dbReference type="SUPFAM" id="SSF55347">
    <property type="entry name" value="Glyceraldehyde-3-phosphate dehydrogenase-like, C-terminal domain"/>
    <property type="match status" value="1"/>
</dbReference>
<sequence>MASRFGIALFGLGNMGLVHAKNAILSPRASVKWIIRNRLEDAEKFVKDLNLSARCTTPDRVDEVYADPEVHATFICSPSTTHDKIIQDSLYADKAVFCEKPVTVAIDTTRKCYDLAEARNLPLFCAFHRQFDPSFKKLYDRIHSGELGRVRLIKVTSRDLCLPPLSYLKTSGGIIADSTIHDLNFALWLAGSKPQTVYVQGMNFKPELASIPDLDQVLVTIKHENGTLTLIDNGRLAPYGYDQRLEVLCEEGLLSVGNRECDHVTEAGHHVTSEPRIYDQFTNRYNEAYSNELEHFLDVLQGKSDLRITKNDTVETMRLIQACKLSIARGLPVDYNEELE</sequence>
<feature type="domain" description="Gfo/Idh/MocA-like oxidoreductase N-terminal" evidence="4">
    <location>
        <begin position="5"/>
        <end position="124"/>
    </location>
</feature>
<dbReference type="Gene3D" id="3.30.360.10">
    <property type="entry name" value="Dihydrodipicolinate Reductase, domain 2"/>
    <property type="match status" value="1"/>
</dbReference>
<dbReference type="Proteomes" id="UP000242188">
    <property type="component" value="Unassembled WGS sequence"/>
</dbReference>
<evidence type="ECO:0000259" key="4">
    <source>
        <dbReference type="Pfam" id="PF01408"/>
    </source>
</evidence>
<evidence type="ECO:0000256" key="1">
    <source>
        <dbReference type="ARBA" id="ARBA00010928"/>
    </source>
</evidence>
<dbReference type="AlphaFoldDB" id="A0A210PU79"/>
<evidence type="ECO:0000259" key="5">
    <source>
        <dbReference type="Pfam" id="PF22725"/>
    </source>
</evidence>
<evidence type="ECO:0000313" key="6">
    <source>
        <dbReference type="EMBL" id="OWF40067.1"/>
    </source>
</evidence>
<proteinExistence type="inferred from homology"/>
<protein>
    <submittedName>
        <fullName evidence="6">Oxidoreductase YrbE</fullName>
    </submittedName>
</protein>
<dbReference type="Gene3D" id="3.40.50.720">
    <property type="entry name" value="NAD(P)-binding Rossmann-like Domain"/>
    <property type="match status" value="1"/>
</dbReference>
<dbReference type="PANTHER" id="PTHR42840">
    <property type="entry name" value="NAD(P)-BINDING ROSSMANN-FOLD SUPERFAMILY PROTEIN-RELATED"/>
    <property type="match status" value="1"/>
</dbReference>
<dbReference type="InterPro" id="IPR055170">
    <property type="entry name" value="GFO_IDH_MocA-like_dom"/>
</dbReference>
<dbReference type="SUPFAM" id="SSF51735">
    <property type="entry name" value="NAD(P)-binding Rossmann-fold domains"/>
    <property type="match status" value="1"/>
</dbReference>
<keyword evidence="7" id="KW-1185">Reference proteome</keyword>
<dbReference type="InterPro" id="IPR000683">
    <property type="entry name" value="Gfo/Idh/MocA-like_OxRdtase_N"/>
</dbReference>
<evidence type="ECO:0000313" key="7">
    <source>
        <dbReference type="Proteomes" id="UP000242188"/>
    </source>
</evidence>
<dbReference type="STRING" id="6573.A0A210PU79"/>
<comment type="similarity">
    <text evidence="1">Belongs to the Gfo/Idh/MocA family.</text>
</comment>
<evidence type="ECO:0000256" key="3">
    <source>
        <dbReference type="SAM" id="SignalP"/>
    </source>
</evidence>